<dbReference type="Proteomes" id="UP000321248">
    <property type="component" value="Unassembled WGS sequence"/>
</dbReference>
<dbReference type="InterPro" id="IPR032577">
    <property type="entry name" value="DUF4920"/>
</dbReference>
<comment type="caution">
    <text evidence="2">The sequence shown here is derived from an EMBL/GenBank/DDBJ whole genome shotgun (WGS) entry which is preliminary data.</text>
</comment>
<keyword evidence="3" id="KW-1185">Reference proteome</keyword>
<dbReference type="AlphaFoldDB" id="A0A5C8KMZ8"/>
<organism evidence="2 3">
    <name type="scientific">Alkalisalibacterium limincola</name>
    <dbReference type="NCBI Taxonomy" id="2699169"/>
    <lineage>
        <taxon>Bacteria</taxon>
        <taxon>Pseudomonadati</taxon>
        <taxon>Pseudomonadota</taxon>
        <taxon>Gammaproteobacteria</taxon>
        <taxon>Lysobacterales</taxon>
        <taxon>Lysobacteraceae</taxon>
        <taxon>Alkalisalibacterium</taxon>
    </lineage>
</organism>
<dbReference type="Pfam" id="PF16267">
    <property type="entry name" value="DUF4920"/>
    <property type="match status" value="1"/>
</dbReference>
<feature type="chain" id="PRO_5022820847" evidence="1">
    <location>
        <begin position="20"/>
        <end position="142"/>
    </location>
</feature>
<dbReference type="OrthoDB" id="129527at2"/>
<dbReference type="RefSeq" id="WP_147892320.1">
    <property type="nucleotide sequence ID" value="NZ_VRTS01000009.1"/>
</dbReference>
<name>A0A5C8KMZ8_9GAMM</name>
<reference evidence="2 3" key="1">
    <citation type="submission" date="2019-08" db="EMBL/GenBank/DDBJ databases">
        <authorList>
            <person name="Karlyshev A.V."/>
        </authorList>
    </citation>
    <scope>NUCLEOTIDE SEQUENCE [LARGE SCALE GENOMIC DNA]</scope>
    <source>
        <strain evidence="2 3">Alg18-2.2</strain>
    </source>
</reference>
<evidence type="ECO:0000313" key="2">
    <source>
        <dbReference type="EMBL" id="TXK60527.1"/>
    </source>
</evidence>
<proteinExistence type="predicted"/>
<gene>
    <name evidence="2" type="ORF">FU658_12130</name>
</gene>
<evidence type="ECO:0000313" key="3">
    <source>
        <dbReference type="Proteomes" id="UP000321248"/>
    </source>
</evidence>
<evidence type="ECO:0000256" key="1">
    <source>
        <dbReference type="SAM" id="SignalP"/>
    </source>
</evidence>
<dbReference type="EMBL" id="VRTS01000009">
    <property type="protein sequence ID" value="TXK60527.1"/>
    <property type="molecule type" value="Genomic_DNA"/>
</dbReference>
<feature type="signal peptide" evidence="1">
    <location>
        <begin position="1"/>
        <end position="19"/>
    </location>
</feature>
<keyword evidence="1" id="KW-0732">Signal</keyword>
<accession>A0A5C8KMZ8</accession>
<sequence length="142" mass="15313">MNKFLVLALAGLLSLPALAGEARVYGAQMPVGDAVPVSRAIDDLDAHAGAPGKFAGRITQVCQKMGCWLILEDDGHHARVMARDHAYGVPTDSSGRVEVYGVLEVRELSQEQAEHFAEDAGQQGEVDRREYRIVADSIALLD</sequence>
<protein>
    <submittedName>
        <fullName evidence="2">DUF4920 domain-containing protein</fullName>
    </submittedName>
</protein>